<dbReference type="PANTHER" id="PTHR37471">
    <property type="entry name" value="UNNAMED PRODUCT"/>
    <property type="match status" value="1"/>
</dbReference>
<keyword evidence="1" id="KW-0472">Membrane</keyword>
<evidence type="ECO:0000259" key="2">
    <source>
        <dbReference type="Pfam" id="PF00561"/>
    </source>
</evidence>
<dbReference type="PANTHER" id="PTHR37471:SF1">
    <property type="entry name" value="AB HYDROLASE-1 DOMAIN-CONTAINING PROTEIN"/>
    <property type="match status" value="1"/>
</dbReference>
<dbReference type="AlphaFoldDB" id="A0A9P6UM67"/>
<reference evidence="3" key="1">
    <citation type="journal article" date="2020" name="Fungal Divers.">
        <title>Resolving the Mortierellaceae phylogeny through synthesis of multi-gene phylogenetics and phylogenomics.</title>
        <authorList>
            <person name="Vandepol N."/>
            <person name="Liber J."/>
            <person name="Desiro A."/>
            <person name="Na H."/>
            <person name="Kennedy M."/>
            <person name="Barry K."/>
            <person name="Grigoriev I.V."/>
            <person name="Miller A.N."/>
            <person name="O'Donnell K."/>
            <person name="Stajich J.E."/>
            <person name="Bonito G."/>
        </authorList>
    </citation>
    <scope>NUCLEOTIDE SEQUENCE</scope>
    <source>
        <strain evidence="3">REB-010B</strain>
    </source>
</reference>
<dbReference type="EMBL" id="JAAAIP010000970">
    <property type="protein sequence ID" value="KAG0311095.1"/>
    <property type="molecule type" value="Genomic_DNA"/>
</dbReference>
<dbReference type="Gene3D" id="3.40.50.1820">
    <property type="entry name" value="alpha/beta hydrolase"/>
    <property type="match status" value="1"/>
</dbReference>
<sequence length="630" mass="71281">MIVDHLVTRSAVRSLGLLFAAIVPLATGYFLYMLAYRETPLDTLIHQIPIVLRLLQSNSSTIAAARLRPIPDSSFFTTTTAAITPHNSMTAGSPFLASATAAAAAAAAGLDDNNMPPMTDSSPFHSSPAMATLLAFATFLERHGYRDPTNLPGYRYVAALEPVRAWLEPVLEPVVSFVSSHQTLAWIVSLFHLWMAAELLFYIHFWTRLAHAQVVDRVVKGPGTKRRRHELFQRCIETIEKGEGAKKWVETWFDTGRTAQPAKFEEIGRSNFMHWLAWAFWAAPIEEVFESSSDMMDMNRMVDTIEETMEIKFAEGFNPNVECIRLAFDPVVASHRPLIYYAVLWTANTLAGIVFHLLGFMRYEGTGDSTTDLTYWLRSPVDPDNKVPLVFIHGIGLGLVQYIHWVIALATISRPILLIEVPYVSNNLIRQDCMTPDQTYFVIERILKSHGYSKATFMGHSLGTMLCAAICRASPASSPKSIVAGLILADPICFLTHHSIARNFAYSVPATATELIIHLFAAREIGTSWYIMRRFCWDQCIMFPISWKQRQEKPMELQGRMSPVLPEKTRVFLSRKDNLLDMDMIAEYLRTKVGLREEKEELHLMEDMNHAQFLVRPTWFLRVLKAAQEC</sequence>
<evidence type="ECO:0000256" key="1">
    <source>
        <dbReference type="SAM" id="Phobius"/>
    </source>
</evidence>
<feature type="transmembrane region" description="Helical" evidence="1">
    <location>
        <begin position="12"/>
        <end position="32"/>
    </location>
</feature>
<evidence type="ECO:0000313" key="3">
    <source>
        <dbReference type="EMBL" id="KAG0311095.1"/>
    </source>
</evidence>
<feature type="transmembrane region" description="Helical" evidence="1">
    <location>
        <begin position="390"/>
        <end position="412"/>
    </location>
</feature>
<keyword evidence="1" id="KW-0812">Transmembrane</keyword>
<keyword evidence="4" id="KW-1185">Reference proteome</keyword>
<feature type="domain" description="AB hydrolase-1" evidence="2">
    <location>
        <begin position="388"/>
        <end position="500"/>
    </location>
</feature>
<proteinExistence type="predicted"/>
<dbReference type="SUPFAM" id="SSF53474">
    <property type="entry name" value="alpha/beta-Hydrolases"/>
    <property type="match status" value="1"/>
</dbReference>
<dbReference type="Proteomes" id="UP000738325">
    <property type="component" value="Unassembled WGS sequence"/>
</dbReference>
<organism evidence="3 4">
    <name type="scientific">Dissophora globulifera</name>
    <dbReference type="NCBI Taxonomy" id="979702"/>
    <lineage>
        <taxon>Eukaryota</taxon>
        <taxon>Fungi</taxon>
        <taxon>Fungi incertae sedis</taxon>
        <taxon>Mucoromycota</taxon>
        <taxon>Mortierellomycotina</taxon>
        <taxon>Mortierellomycetes</taxon>
        <taxon>Mortierellales</taxon>
        <taxon>Mortierellaceae</taxon>
        <taxon>Dissophora</taxon>
    </lineage>
</organism>
<gene>
    <name evidence="3" type="ORF">BGZ99_010400</name>
</gene>
<dbReference type="OrthoDB" id="6431331at2759"/>
<dbReference type="Pfam" id="PF00561">
    <property type="entry name" value="Abhydrolase_1"/>
    <property type="match status" value="1"/>
</dbReference>
<protein>
    <recommendedName>
        <fullName evidence="2">AB hydrolase-1 domain-containing protein</fullName>
    </recommendedName>
</protein>
<dbReference type="InterPro" id="IPR000073">
    <property type="entry name" value="AB_hydrolase_1"/>
</dbReference>
<name>A0A9P6UM67_9FUNG</name>
<keyword evidence="1" id="KW-1133">Transmembrane helix</keyword>
<feature type="transmembrane region" description="Helical" evidence="1">
    <location>
        <begin position="338"/>
        <end position="358"/>
    </location>
</feature>
<evidence type="ECO:0000313" key="4">
    <source>
        <dbReference type="Proteomes" id="UP000738325"/>
    </source>
</evidence>
<dbReference type="InterPro" id="IPR029058">
    <property type="entry name" value="AB_hydrolase_fold"/>
</dbReference>
<accession>A0A9P6UM67</accession>
<comment type="caution">
    <text evidence="3">The sequence shown here is derived from an EMBL/GenBank/DDBJ whole genome shotgun (WGS) entry which is preliminary data.</text>
</comment>
<feature type="transmembrane region" description="Helical" evidence="1">
    <location>
        <begin position="183"/>
        <end position="203"/>
    </location>
</feature>